<name>A0A0P0EXX5_BACT4</name>
<evidence type="ECO:0000313" key="7">
    <source>
        <dbReference type="Proteomes" id="UP000436858"/>
    </source>
</evidence>
<dbReference type="GeneID" id="60924495"/>
<sequence length="150" mass="17639">MKEVLNNQQIVCPGDATQFMHAIFSSDHEMMTFYLTLNRFINPASYLVERSDRQRLEDLENVLFGNVAAFEAVHHFKKISVKDVIKGFGMHMMNMQVSNTNRMQSANIMGSFIDCIIDTTKNSWQYKQMYRVNHLHLENVRYLLNRLNEE</sequence>
<dbReference type="EMBL" id="WCSY01000002">
    <property type="protein sequence ID" value="KAB4315569.1"/>
    <property type="molecule type" value="Genomic_DNA"/>
</dbReference>
<evidence type="ECO:0000313" key="6">
    <source>
        <dbReference type="Proteomes" id="UP000284785"/>
    </source>
</evidence>
<proteinExistence type="predicted"/>
<dbReference type="Proteomes" id="UP000436858">
    <property type="component" value="Unassembled WGS sequence"/>
</dbReference>
<evidence type="ECO:0000313" key="4">
    <source>
        <dbReference type="EMBL" id="RHL58155.1"/>
    </source>
</evidence>
<dbReference type="Proteomes" id="UP000283616">
    <property type="component" value="Unassembled WGS sequence"/>
</dbReference>
<organism evidence="4 5">
    <name type="scientific">Bacteroides thetaiotaomicron</name>
    <dbReference type="NCBI Taxonomy" id="818"/>
    <lineage>
        <taxon>Bacteria</taxon>
        <taxon>Pseudomonadati</taxon>
        <taxon>Bacteroidota</taxon>
        <taxon>Bacteroidia</taxon>
        <taxon>Bacteroidales</taxon>
        <taxon>Bacteroidaceae</taxon>
        <taxon>Bacteroides</taxon>
    </lineage>
</organism>
<protein>
    <recommendedName>
        <fullName evidence="9">CLU central domain-containing protein</fullName>
    </recommendedName>
</protein>
<dbReference type="EMBL" id="WCRY01000005">
    <property type="protein sequence ID" value="KAB4484451.1"/>
    <property type="molecule type" value="Genomic_DNA"/>
</dbReference>
<dbReference type="AlphaFoldDB" id="A0A0P0EXX5"/>
<evidence type="ECO:0000313" key="5">
    <source>
        <dbReference type="Proteomes" id="UP000283616"/>
    </source>
</evidence>
<comment type="caution">
    <text evidence="4">The sequence shown here is derived from an EMBL/GenBank/DDBJ whole genome shotgun (WGS) entry which is preliminary data.</text>
</comment>
<dbReference type="Proteomes" id="UP000284785">
    <property type="component" value="Unassembled WGS sequence"/>
</dbReference>
<evidence type="ECO:0000313" key="3">
    <source>
        <dbReference type="EMBL" id="RHD88313.1"/>
    </source>
</evidence>
<evidence type="ECO:0008006" key="9">
    <source>
        <dbReference type="Google" id="ProtNLM"/>
    </source>
</evidence>
<evidence type="ECO:0000313" key="2">
    <source>
        <dbReference type="EMBL" id="KAB4484451.1"/>
    </source>
</evidence>
<gene>
    <name evidence="4" type="ORF">DW011_13245</name>
    <name evidence="3" type="ORF">DW780_11140</name>
    <name evidence="2" type="ORF">GAN91_07405</name>
    <name evidence="1" type="ORF">GAO51_02975</name>
</gene>
<accession>A0A0P0EXX5</accession>
<dbReference type="KEGG" id="btho:Btheta7330_04984"/>
<dbReference type="EMBL" id="QROV01000014">
    <property type="protein sequence ID" value="RHL58155.1"/>
    <property type="molecule type" value="Genomic_DNA"/>
</dbReference>
<dbReference type="RefSeq" id="WP_011108763.1">
    <property type="nucleotide sequence ID" value="NZ_BQNN01000001.1"/>
</dbReference>
<reference evidence="5 6" key="1">
    <citation type="submission" date="2018-08" db="EMBL/GenBank/DDBJ databases">
        <title>A genome reference for cultivated species of the human gut microbiota.</title>
        <authorList>
            <person name="Zou Y."/>
            <person name="Xue W."/>
            <person name="Luo G."/>
        </authorList>
    </citation>
    <scope>NUCLEOTIDE SEQUENCE [LARGE SCALE GENOMIC DNA]</scope>
    <source>
        <strain evidence="4 5">AF37-12</strain>
        <strain evidence="3 6">AM30-26</strain>
    </source>
</reference>
<dbReference type="EMBL" id="QSJP01000008">
    <property type="protein sequence ID" value="RHD88313.1"/>
    <property type="molecule type" value="Genomic_DNA"/>
</dbReference>
<reference evidence="7 8" key="2">
    <citation type="journal article" date="2019" name="Nat. Med.">
        <title>A library of human gut bacterial isolates paired with longitudinal multiomics data enables mechanistic microbiome research.</title>
        <authorList>
            <person name="Poyet M."/>
            <person name="Groussin M."/>
            <person name="Gibbons S.M."/>
            <person name="Avila-Pacheco J."/>
            <person name="Jiang X."/>
            <person name="Kearney S.M."/>
            <person name="Perrotta A.R."/>
            <person name="Berdy B."/>
            <person name="Zhao S."/>
            <person name="Lieberman T.D."/>
            <person name="Swanson P.K."/>
            <person name="Smith M."/>
            <person name="Roesemann S."/>
            <person name="Alexander J.E."/>
            <person name="Rich S.A."/>
            <person name="Livny J."/>
            <person name="Vlamakis H."/>
            <person name="Clish C."/>
            <person name="Bullock K."/>
            <person name="Deik A."/>
            <person name="Scott J."/>
            <person name="Pierce K.A."/>
            <person name="Xavier R.J."/>
            <person name="Alm E.J."/>
        </authorList>
    </citation>
    <scope>NUCLEOTIDE SEQUENCE [LARGE SCALE GENOMIC DNA]</scope>
    <source>
        <strain evidence="2 7">BIOML-A162</strain>
        <strain evidence="1 8">BIOML-A188</strain>
    </source>
</reference>
<evidence type="ECO:0000313" key="8">
    <source>
        <dbReference type="Proteomes" id="UP000440614"/>
    </source>
</evidence>
<dbReference type="Proteomes" id="UP000440614">
    <property type="component" value="Unassembled WGS sequence"/>
</dbReference>
<evidence type="ECO:0000313" key="1">
    <source>
        <dbReference type="EMBL" id="KAB4315569.1"/>
    </source>
</evidence>